<protein>
    <submittedName>
        <fullName evidence="1">Uncharacterized protein</fullName>
    </submittedName>
</protein>
<organism evidence="1 2">
    <name type="scientific">Trichonephila clavipes</name>
    <name type="common">Golden silk orbweaver</name>
    <name type="synonym">Nephila clavipes</name>
    <dbReference type="NCBI Taxonomy" id="2585209"/>
    <lineage>
        <taxon>Eukaryota</taxon>
        <taxon>Metazoa</taxon>
        <taxon>Ecdysozoa</taxon>
        <taxon>Arthropoda</taxon>
        <taxon>Chelicerata</taxon>
        <taxon>Arachnida</taxon>
        <taxon>Araneae</taxon>
        <taxon>Araneomorphae</taxon>
        <taxon>Entelegynae</taxon>
        <taxon>Araneoidea</taxon>
        <taxon>Nephilidae</taxon>
        <taxon>Trichonephila</taxon>
    </lineage>
</organism>
<keyword evidence="2" id="KW-1185">Reference proteome</keyword>
<dbReference type="AlphaFoldDB" id="A0A8X6RNJ0"/>
<dbReference type="EMBL" id="BMAU01021198">
    <property type="protein sequence ID" value="GFX97450.1"/>
    <property type="molecule type" value="Genomic_DNA"/>
</dbReference>
<evidence type="ECO:0000313" key="2">
    <source>
        <dbReference type="Proteomes" id="UP000887159"/>
    </source>
</evidence>
<dbReference type="Proteomes" id="UP000887159">
    <property type="component" value="Unassembled WGS sequence"/>
</dbReference>
<accession>A0A8X6RNJ0</accession>
<comment type="caution">
    <text evidence="1">The sequence shown here is derived from an EMBL/GenBank/DDBJ whole genome shotgun (WGS) entry which is preliminary data.</text>
</comment>
<reference evidence="1" key="1">
    <citation type="submission" date="2020-08" db="EMBL/GenBank/DDBJ databases">
        <title>Multicomponent nature underlies the extraordinary mechanical properties of spider dragline silk.</title>
        <authorList>
            <person name="Kono N."/>
            <person name="Nakamura H."/>
            <person name="Mori M."/>
            <person name="Yoshida Y."/>
            <person name="Ohtoshi R."/>
            <person name="Malay A.D."/>
            <person name="Moran D.A.P."/>
            <person name="Tomita M."/>
            <person name="Numata K."/>
            <person name="Arakawa K."/>
        </authorList>
    </citation>
    <scope>NUCLEOTIDE SEQUENCE</scope>
</reference>
<proteinExistence type="predicted"/>
<sequence>MVRGLQPLFPFYQPHERTCGPTAILSNPCREGTIHLQTSVSSPGFEPRPNGTEVSVANHYTGWVTEITLILFMTCLLQQVLLKRASEGVFISVAF</sequence>
<gene>
    <name evidence="1" type="ORF">TNCV_2840101</name>
</gene>
<evidence type="ECO:0000313" key="1">
    <source>
        <dbReference type="EMBL" id="GFX97450.1"/>
    </source>
</evidence>
<name>A0A8X6RNJ0_TRICX</name>